<gene>
    <name evidence="2" type="ORF">WR25_11787</name>
</gene>
<protein>
    <recommendedName>
        <fullName evidence="1">C2H2-type domain-containing protein</fullName>
    </recommendedName>
</protein>
<dbReference type="SMART" id="SM00355">
    <property type="entry name" value="ZnF_C2H2"/>
    <property type="match status" value="4"/>
</dbReference>
<dbReference type="AlphaFoldDB" id="A0A2A2J9H9"/>
<dbReference type="PROSITE" id="PS00028">
    <property type="entry name" value="ZINC_FINGER_C2H2_1"/>
    <property type="match status" value="1"/>
</dbReference>
<feature type="domain" description="C2H2-type" evidence="1">
    <location>
        <begin position="222"/>
        <end position="245"/>
    </location>
</feature>
<organism evidence="2 3">
    <name type="scientific">Diploscapter pachys</name>
    <dbReference type="NCBI Taxonomy" id="2018661"/>
    <lineage>
        <taxon>Eukaryota</taxon>
        <taxon>Metazoa</taxon>
        <taxon>Ecdysozoa</taxon>
        <taxon>Nematoda</taxon>
        <taxon>Chromadorea</taxon>
        <taxon>Rhabditida</taxon>
        <taxon>Rhabditina</taxon>
        <taxon>Rhabditomorpha</taxon>
        <taxon>Rhabditoidea</taxon>
        <taxon>Rhabditidae</taxon>
        <taxon>Diploscapter</taxon>
    </lineage>
</organism>
<reference evidence="2 3" key="1">
    <citation type="journal article" date="2017" name="Curr. Biol.">
        <title>Genome architecture and evolution of a unichromosomal asexual nematode.</title>
        <authorList>
            <person name="Fradin H."/>
            <person name="Zegar C."/>
            <person name="Gutwein M."/>
            <person name="Lucas J."/>
            <person name="Kovtun M."/>
            <person name="Corcoran D."/>
            <person name="Baugh L.R."/>
            <person name="Kiontke K."/>
            <person name="Gunsalus K."/>
            <person name="Fitch D.H."/>
            <person name="Piano F."/>
        </authorList>
    </citation>
    <scope>NUCLEOTIDE SEQUENCE [LARGE SCALE GENOMIC DNA]</scope>
    <source>
        <strain evidence="2">PF1309</strain>
    </source>
</reference>
<keyword evidence="3" id="KW-1185">Reference proteome</keyword>
<name>A0A2A2J9H9_9BILA</name>
<dbReference type="Proteomes" id="UP000218231">
    <property type="component" value="Unassembled WGS sequence"/>
</dbReference>
<sequence>MIGVFVEAPIRVARHIEEYFKTYPYVNNLTMSFNYNQIVRTLLQINGFRMKRVEEVNDGEIDTFYVYADLLGELDYTIGKYKALRECTVHFIANVGEFFKYYIQDDIYEEAGPAPVLENPNLLFNKVVKVEPGVSGLDDLVQAEDDSSLSSLFRRESGGRGGPSFLQNQSYERHSDTSSELRVEKKTLKEMQYKCRKCNSVVRYHSRFNHTAIHYEKMRWICKYDQCAFSCQQRANIEAHVHRAHKARNRKFGFEDNWDEEDRQKVEVMMSEEKIHKIYVEVPDRSAQRVEKYIKSLPSVVHLAISKSFGELGKSLLRLVGLRITRNRSFRFSYTDICFMYVEFTEDEKWNMSLVKVLEPFNALYVTDMRMLFRNYLDLPPLTAAYMSNGAEEMRRYTLREWISGIAEHKPEMRPEQIPEPESLFKYASTRDEIYDIINGNWNSNREAEEKKSEIAALGGPCSSKTENILKNGNGETNKDEEPMAKKIRLEIESKRSPSPVKAVYEKRFNDNDVVKCKVCHKVMKYLSRFAHSARHVPKTRYECEVGGCGFKNMHLQIINNHLALKHNGEGDYKDVWLDDDKKMYISLLTKGWILNEEQEKP</sequence>
<evidence type="ECO:0000313" key="2">
    <source>
        <dbReference type="EMBL" id="PAV58172.1"/>
    </source>
</evidence>
<dbReference type="EMBL" id="LIAE01010598">
    <property type="protein sequence ID" value="PAV58172.1"/>
    <property type="molecule type" value="Genomic_DNA"/>
</dbReference>
<accession>A0A2A2J9H9</accession>
<dbReference type="InterPro" id="IPR013087">
    <property type="entry name" value="Znf_C2H2_type"/>
</dbReference>
<comment type="caution">
    <text evidence="2">The sequence shown here is derived from an EMBL/GenBank/DDBJ whole genome shotgun (WGS) entry which is preliminary data.</text>
</comment>
<evidence type="ECO:0000313" key="3">
    <source>
        <dbReference type="Proteomes" id="UP000218231"/>
    </source>
</evidence>
<proteinExistence type="predicted"/>
<evidence type="ECO:0000259" key="1">
    <source>
        <dbReference type="PROSITE" id="PS00028"/>
    </source>
</evidence>